<reference evidence="2 3" key="1">
    <citation type="submission" date="2020-08" db="EMBL/GenBank/DDBJ databases">
        <title>Genomic Encyclopedia of Type Strains, Phase IV (KMG-V): Genome sequencing to study the core and pangenomes of soil and plant-associated prokaryotes.</title>
        <authorList>
            <person name="Whitman W."/>
        </authorList>
    </citation>
    <scope>NUCLEOTIDE SEQUENCE [LARGE SCALE GENOMIC DNA]</scope>
    <source>
        <strain evidence="2 3">MP601</strain>
    </source>
</reference>
<accession>A0A841JDB2</accession>
<organism evidence="2 3">
    <name type="scientific">Mucilaginibacter lappiensis</name>
    <dbReference type="NCBI Taxonomy" id="354630"/>
    <lineage>
        <taxon>Bacteria</taxon>
        <taxon>Pseudomonadati</taxon>
        <taxon>Bacteroidota</taxon>
        <taxon>Sphingobacteriia</taxon>
        <taxon>Sphingobacteriales</taxon>
        <taxon>Sphingobacteriaceae</taxon>
        <taxon>Mucilaginibacter</taxon>
    </lineage>
</organism>
<dbReference type="Proteomes" id="UP000548326">
    <property type="component" value="Unassembled WGS sequence"/>
</dbReference>
<evidence type="ECO:0000313" key="3">
    <source>
        <dbReference type="Proteomes" id="UP000548326"/>
    </source>
</evidence>
<dbReference type="EMBL" id="JACHCA010000007">
    <property type="protein sequence ID" value="MBB6128800.1"/>
    <property type="molecule type" value="Genomic_DNA"/>
</dbReference>
<protein>
    <submittedName>
        <fullName evidence="2">Uncharacterized protein</fullName>
    </submittedName>
</protein>
<feature type="signal peptide" evidence="1">
    <location>
        <begin position="1"/>
        <end position="30"/>
    </location>
</feature>
<sequence>MMISSLNLKQAPAAIISCFMLIGSCFPVNAQTKPQADWLLNPTPYKAVIKPSASGKEITLNNGLVKTYP</sequence>
<name>A0A841JDB2_9SPHI</name>
<dbReference type="RefSeq" id="WP_183588148.1">
    <property type="nucleotide sequence ID" value="NZ_JACHCA010000007.1"/>
</dbReference>
<keyword evidence="1" id="KW-0732">Signal</keyword>
<comment type="caution">
    <text evidence="2">The sequence shown here is derived from an EMBL/GenBank/DDBJ whole genome shotgun (WGS) entry which is preliminary data.</text>
</comment>
<proteinExistence type="predicted"/>
<gene>
    <name evidence="2" type="ORF">HDF22_002923</name>
</gene>
<dbReference type="AlphaFoldDB" id="A0A841JDB2"/>
<feature type="chain" id="PRO_5032333483" evidence="1">
    <location>
        <begin position="31"/>
        <end position="69"/>
    </location>
</feature>
<evidence type="ECO:0000256" key="1">
    <source>
        <dbReference type="SAM" id="SignalP"/>
    </source>
</evidence>
<evidence type="ECO:0000313" key="2">
    <source>
        <dbReference type="EMBL" id="MBB6128800.1"/>
    </source>
</evidence>